<dbReference type="NCBIfam" id="TIGR00724">
    <property type="entry name" value="urea_amlyse_rel"/>
    <property type="match status" value="1"/>
</dbReference>
<reference evidence="5 6" key="1">
    <citation type="submission" date="2016-06" db="EMBL/GenBank/DDBJ databases">
        <authorList>
            <person name="Kjaerup R.B."/>
            <person name="Dalgaard T.S."/>
            <person name="Juul-Madsen H.R."/>
        </authorList>
    </citation>
    <scope>NUCLEOTIDE SEQUENCE [LARGE SCALE GENOMIC DNA]</scope>
    <source>
        <strain evidence="5 6">1S159</strain>
    </source>
</reference>
<dbReference type="SMART" id="SM00797">
    <property type="entry name" value="AHS2"/>
    <property type="match status" value="1"/>
</dbReference>
<dbReference type="Proteomes" id="UP000093523">
    <property type="component" value="Unassembled WGS sequence"/>
</dbReference>
<gene>
    <name evidence="5" type="ORF">A6E04_07580</name>
</gene>
<dbReference type="InterPro" id="IPR003778">
    <property type="entry name" value="CT_A_B"/>
</dbReference>
<organism evidence="5 6">
    <name type="scientific">Aliivibrio logei</name>
    <name type="common">Vibrio logei</name>
    <dbReference type="NCBI Taxonomy" id="688"/>
    <lineage>
        <taxon>Bacteria</taxon>
        <taxon>Pseudomonadati</taxon>
        <taxon>Pseudomonadota</taxon>
        <taxon>Gammaproteobacteria</taxon>
        <taxon>Vibrionales</taxon>
        <taxon>Vibrionaceae</taxon>
        <taxon>Aliivibrio</taxon>
    </lineage>
</organism>
<dbReference type="RefSeq" id="WP_017022704.1">
    <property type="nucleotide sequence ID" value="NZ_CAWMPN010000008.1"/>
</dbReference>
<dbReference type="Pfam" id="PF02626">
    <property type="entry name" value="CT_A_B"/>
    <property type="match status" value="1"/>
</dbReference>
<comment type="caution">
    <text evidence="5">The sequence shown here is derived from an EMBL/GenBank/DDBJ whole genome shotgun (WGS) entry which is preliminary data.</text>
</comment>
<protein>
    <submittedName>
        <fullName evidence="5">Allophanate hydrolase</fullName>
    </submittedName>
</protein>
<dbReference type="SUPFAM" id="SSF50891">
    <property type="entry name" value="Cyclophilin-like"/>
    <property type="match status" value="1"/>
</dbReference>
<evidence type="ECO:0000313" key="6">
    <source>
        <dbReference type="Proteomes" id="UP000093523"/>
    </source>
</evidence>
<dbReference type="InterPro" id="IPR052708">
    <property type="entry name" value="PxpC"/>
</dbReference>
<proteinExistence type="predicted"/>
<evidence type="ECO:0000256" key="3">
    <source>
        <dbReference type="ARBA" id="ARBA00022840"/>
    </source>
</evidence>
<accession>A0A1B9P033</accession>
<dbReference type="Gene3D" id="2.40.100.10">
    <property type="entry name" value="Cyclophilin-like"/>
    <property type="match status" value="1"/>
</dbReference>
<dbReference type="PANTHER" id="PTHR43309">
    <property type="entry name" value="5-OXOPROLINASE SUBUNIT C"/>
    <property type="match status" value="1"/>
</dbReference>
<evidence type="ECO:0000256" key="2">
    <source>
        <dbReference type="ARBA" id="ARBA00022801"/>
    </source>
</evidence>
<dbReference type="STRING" id="688.A6E04_07580"/>
<sequence>MTLRIHSTGPLALLQDKGRYGHQSVGVTPGGPMDEHAFDWANKLVDNDLNATQIEITLGQFSCTFYAATTIALTGADMGAKLNGDAISPWQSYAINSGDKLEMSIAKSGLRAYLAVSGGFKVETILGSSATVSRDGLGGYDGKGSALTPNRLIRYSVDVSQLSTSFSEPRLRKQVPSRFIPTYDRHINIGVIPSYQYNDFSIADRQRFFSSIYTVSTNIDRMGYRLSGEPIHCERNNLISEGIALGSIQIPSDGQPIVLMRDRQTIGGYPKIGCVVHADINRLAQCLPGSTVQFYEKELYSAEAELMIQRQFFTSYCS</sequence>
<dbReference type="PANTHER" id="PTHR43309:SF4">
    <property type="entry name" value="CARBOXYLTRANSFERASE DOMAIN-CONTAINING PROTEIN"/>
    <property type="match status" value="1"/>
</dbReference>
<evidence type="ECO:0000259" key="4">
    <source>
        <dbReference type="SMART" id="SM00797"/>
    </source>
</evidence>
<dbReference type="GO" id="GO:0016787">
    <property type="term" value="F:hydrolase activity"/>
    <property type="evidence" value="ECO:0007669"/>
    <property type="project" value="UniProtKB-KW"/>
</dbReference>
<dbReference type="InterPro" id="IPR029000">
    <property type="entry name" value="Cyclophilin-like_dom_sf"/>
</dbReference>
<keyword evidence="2 5" id="KW-0378">Hydrolase</keyword>
<dbReference type="EMBL" id="MAJU01000008">
    <property type="protein sequence ID" value="OCH21716.1"/>
    <property type="molecule type" value="Genomic_DNA"/>
</dbReference>
<dbReference type="GO" id="GO:0005524">
    <property type="term" value="F:ATP binding"/>
    <property type="evidence" value="ECO:0007669"/>
    <property type="project" value="UniProtKB-KW"/>
</dbReference>
<dbReference type="OrthoDB" id="9768696at2"/>
<name>A0A1B9P033_ALILO</name>
<evidence type="ECO:0000256" key="1">
    <source>
        <dbReference type="ARBA" id="ARBA00022741"/>
    </source>
</evidence>
<dbReference type="AlphaFoldDB" id="A0A1B9P033"/>
<evidence type="ECO:0000313" key="5">
    <source>
        <dbReference type="EMBL" id="OCH21716.1"/>
    </source>
</evidence>
<keyword evidence="1" id="KW-0547">Nucleotide-binding</keyword>
<keyword evidence="3" id="KW-0067">ATP-binding</keyword>
<feature type="domain" description="Carboxyltransferase" evidence="4">
    <location>
        <begin position="24"/>
        <end position="313"/>
    </location>
</feature>